<dbReference type="Pfam" id="PF02463">
    <property type="entry name" value="SMC_N"/>
    <property type="match status" value="2"/>
</dbReference>
<keyword evidence="9" id="KW-0498">Mitosis</keyword>
<keyword evidence="10" id="KW-0067">ATP-binding</keyword>
<dbReference type="InterPro" id="IPR010935">
    <property type="entry name" value="SMC_hinge"/>
</dbReference>
<evidence type="ECO:0000256" key="3">
    <source>
        <dbReference type="ARBA" id="ARBA00005597"/>
    </source>
</evidence>
<feature type="coiled-coil region" evidence="15">
    <location>
        <begin position="395"/>
        <end position="442"/>
    </location>
</feature>
<dbReference type="InterPro" id="IPR003395">
    <property type="entry name" value="RecF/RecN/SMC_N"/>
</dbReference>
<dbReference type="GO" id="GO:0007062">
    <property type="term" value="P:sister chromatid cohesion"/>
    <property type="evidence" value="ECO:0007669"/>
    <property type="project" value="InterPro"/>
</dbReference>
<dbReference type="GO" id="GO:0005524">
    <property type="term" value="F:ATP binding"/>
    <property type="evidence" value="ECO:0007669"/>
    <property type="project" value="UniProtKB-KW"/>
</dbReference>
<evidence type="ECO:0000313" key="18">
    <source>
        <dbReference type="Ensembl" id="ENSPNAP00000080023.1"/>
    </source>
</evidence>
<keyword evidence="11 15" id="KW-0175">Coiled coil</keyword>
<evidence type="ECO:0000256" key="1">
    <source>
        <dbReference type="ARBA" id="ARBA00004123"/>
    </source>
</evidence>
<evidence type="ECO:0000256" key="12">
    <source>
        <dbReference type="ARBA" id="ARBA00023204"/>
    </source>
</evidence>
<dbReference type="SUPFAM" id="SSF52540">
    <property type="entry name" value="P-loop containing nucleoside triphosphate hydrolases"/>
    <property type="match status" value="2"/>
</dbReference>
<sequence length="962" mass="111275">VGKSNLMDAISFVLAEKTSNLRVKTLKDLIHGAPVGKPAANRAFVSMVYCEDNDSERTFTRVIIGSSSEYRLDNKVVGLSDYSEELEKLGILIKARNFLVFQVKQYHRLKEEASKRAATLAQELEKFNRDQKADQDRLDLEERKKVETEAKIKQKIREIEENQKRIEKLEDYIATSRQSLDEQRRMEEELTEEVELAKRRIDEINMELNQVMEQLGDARIDRQENSRQQRKAEIMESIKRLYPGSVYGRLIDLCQPTQKKYQIAVTKVLGKNMDAIIVDSEKTGRDCIQYIKEQRGEPETFLPLDYLEVKPTDEKLRELREAKLVIDVIRYEPPHIKKALQYACGNALVCENVEDARRIAFGGPYRHKTVALDGTLFQKSGVISGGASDLKAKARRWDEKAVDKLKDKKEKLTEELKEQMKAKRKEAELRQVQSQAHGLQMRLKYSQSDLEQTKTRHLSLNMQEKSKLESELANFGPRINDIRRIIQSRERDITELRDRMNLVEDEVFLEFCEEIGVRNIREFEEEKVKRQNEIAKKRLEFETQKTRLAIQLDYERNQLKEDQEKVMMWEQTVKKDESEIERLKKEEHRHMKIIDETMAQLQDLKNQHLTKKGEVNDKNREMEEIRKKLGAANKELTQLQKEVTAIETKLEQKRSDRHNLLQACKMQDIKLPLKSGTMDDISQGEGSSQVDESSNQKTSSSVHAKEALIEIDYTNLNEDLKDALSEEEIKAEMNTLQQRLNEQQSILQRISAPNMKAMEKLESVRDKFQETSDEFEAARKRAKKAKQAFEQIKKERFDRFNTCFESVATNIDEIYKALSRNSSAQAFLGPENPEEPYLDGINYNCVAPGKRFRPMDNLSGGEKTVAALALLFAIHSYKPAPFFVLDEIDAALDNTNIGKVANYIKDQSVQNFQAIVISLKEEFYTKADSLIGVYPEQGDCVISKVLTFDLSQYPDANPNPND</sequence>
<evidence type="ECO:0000256" key="4">
    <source>
        <dbReference type="ARBA" id="ARBA00017530"/>
    </source>
</evidence>
<dbReference type="SUPFAM" id="SSF75553">
    <property type="entry name" value="Smc hinge domain"/>
    <property type="match status" value="1"/>
</dbReference>
<keyword evidence="19" id="KW-1185">Reference proteome</keyword>
<gene>
    <name evidence="18" type="primary">SMC1A</name>
</gene>
<dbReference type="GO" id="GO:0006281">
    <property type="term" value="P:DNA repair"/>
    <property type="evidence" value="ECO:0007669"/>
    <property type="project" value="UniProtKB-KW"/>
</dbReference>
<reference evidence="18" key="3">
    <citation type="submission" date="2025-09" db="UniProtKB">
        <authorList>
            <consortium name="Ensembl"/>
        </authorList>
    </citation>
    <scope>IDENTIFICATION</scope>
</reference>
<feature type="coiled-coil region" evidence="15">
    <location>
        <begin position="726"/>
        <end position="795"/>
    </location>
</feature>
<evidence type="ECO:0000256" key="6">
    <source>
        <dbReference type="ARBA" id="ARBA00022618"/>
    </source>
</evidence>
<dbReference type="GO" id="GO:0005654">
    <property type="term" value="C:nucleoplasm"/>
    <property type="evidence" value="ECO:0007669"/>
    <property type="project" value="UniProtKB-ARBA"/>
</dbReference>
<dbReference type="Pfam" id="PF06470">
    <property type="entry name" value="SMC_hinge"/>
    <property type="match status" value="1"/>
</dbReference>
<dbReference type="AlphaFoldDB" id="A0AAR2LTV9"/>
<keyword evidence="7" id="KW-0547">Nucleotide-binding</keyword>
<proteinExistence type="inferred from homology"/>
<evidence type="ECO:0000256" key="15">
    <source>
        <dbReference type="SAM" id="Coils"/>
    </source>
</evidence>
<evidence type="ECO:0000256" key="16">
    <source>
        <dbReference type="SAM" id="MobiDB-lite"/>
    </source>
</evidence>
<dbReference type="Gene3D" id="1.20.1060.20">
    <property type="match status" value="1"/>
</dbReference>
<evidence type="ECO:0000256" key="10">
    <source>
        <dbReference type="ARBA" id="ARBA00022840"/>
    </source>
</evidence>
<keyword evidence="8" id="KW-0227">DNA damage</keyword>
<keyword evidence="6" id="KW-0132">Cell division</keyword>
<evidence type="ECO:0000256" key="2">
    <source>
        <dbReference type="ARBA" id="ARBA00004286"/>
    </source>
</evidence>
<dbReference type="InterPro" id="IPR028468">
    <property type="entry name" value="Smc1_ABC"/>
</dbReference>
<dbReference type="SMART" id="SM00968">
    <property type="entry name" value="SMC_hinge"/>
    <property type="match status" value="1"/>
</dbReference>
<dbReference type="FunFam" id="3.30.70.1620:FF:000001">
    <property type="entry name" value="Structural maintenance of chromosomes 1B"/>
    <property type="match status" value="1"/>
</dbReference>
<protein>
    <recommendedName>
        <fullName evidence="4">Structural maintenance of chromosomes protein 1A</fullName>
    </recommendedName>
</protein>
<keyword evidence="5" id="KW-0158">Chromosome</keyword>
<feature type="compositionally biased region" description="Polar residues" evidence="16">
    <location>
        <begin position="684"/>
        <end position="702"/>
    </location>
</feature>
<evidence type="ECO:0000256" key="14">
    <source>
        <dbReference type="ARBA" id="ARBA00023306"/>
    </source>
</evidence>
<dbReference type="PANTHER" id="PTHR18937">
    <property type="entry name" value="STRUCTURAL MAINTENANCE OF CHROMOSOMES SMC FAMILY MEMBER"/>
    <property type="match status" value="1"/>
</dbReference>
<dbReference type="GO" id="GO:0030893">
    <property type="term" value="C:meiotic cohesin complex"/>
    <property type="evidence" value="ECO:0007669"/>
    <property type="project" value="TreeGrafter"/>
</dbReference>
<dbReference type="Gene3D" id="3.30.70.1620">
    <property type="match status" value="1"/>
</dbReference>
<dbReference type="InterPro" id="IPR027417">
    <property type="entry name" value="P-loop_NTPase"/>
</dbReference>
<dbReference type="GeneTree" id="ENSGT00940000155614"/>
<dbReference type="PANTHER" id="PTHR18937:SF170">
    <property type="entry name" value="STRUCTURAL MAINTENANCE OF CHROMOSOMES PROTEIN 1A"/>
    <property type="match status" value="1"/>
</dbReference>
<organism evidence="18 19">
    <name type="scientific">Pygocentrus nattereri</name>
    <name type="common">Red-bellied piranha</name>
    <dbReference type="NCBI Taxonomy" id="42514"/>
    <lineage>
        <taxon>Eukaryota</taxon>
        <taxon>Metazoa</taxon>
        <taxon>Chordata</taxon>
        <taxon>Craniata</taxon>
        <taxon>Vertebrata</taxon>
        <taxon>Euteleostomi</taxon>
        <taxon>Actinopterygii</taxon>
        <taxon>Neopterygii</taxon>
        <taxon>Teleostei</taxon>
        <taxon>Ostariophysi</taxon>
        <taxon>Characiformes</taxon>
        <taxon>Characoidei</taxon>
        <taxon>Pygocentrus</taxon>
    </lineage>
</organism>
<keyword evidence="14" id="KW-0131">Cell cycle</keyword>
<dbReference type="InterPro" id="IPR024704">
    <property type="entry name" value="SMC"/>
</dbReference>
<accession>A0AAR2LTV9</accession>
<evidence type="ECO:0000256" key="11">
    <source>
        <dbReference type="ARBA" id="ARBA00023054"/>
    </source>
</evidence>
<evidence type="ECO:0000256" key="9">
    <source>
        <dbReference type="ARBA" id="ARBA00022776"/>
    </source>
</evidence>
<feature type="domain" description="SMC hinge" evidence="17">
    <location>
        <begin position="244"/>
        <end position="360"/>
    </location>
</feature>
<keyword evidence="12" id="KW-0234">DNA repair</keyword>
<feature type="region of interest" description="Disordered" evidence="16">
    <location>
        <begin position="675"/>
        <end position="702"/>
    </location>
</feature>
<evidence type="ECO:0000313" key="19">
    <source>
        <dbReference type="Proteomes" id="UP001501920"/>
    </source>
</evidence>
<dbReference type="CDD" id="cd03275">
    <property type="entry name" value="ABC_SMC1_euk"/>
    <property type="match status" value="1"/>
</dbReference>
<feature type="coiled-coil region" evidence="15">
    <location>
        <begin position="103"/>
        <end position="221"/>
    </location>
</feature>
<dbReference type="GO" id="GO:0016887">
    <property type="term" value="F:ATP hydrolysis activity"/>
    <property type="evidence" value="ECO:0007669"/>
    <property type="project" value="InterPro"/>
</dbReference>
<evidence type="ECO:0000256" key="7">
    <source>
        <dbReference type="ARBA" id="ARBA00022741"/>
    </source>
</evidence>
<evidence type="ECO:0000256" key="8">
    <source>
        <dbReference type="ARBA" id="ARBA00022763"/>
    </source>
</evidence>
<reference evidence="18 19" key="1">
    <citation type="submission" date="2020-10" db="EMBL/GenBank/DDBJ databases">
        <title>Pygocentrus nattereri (red-bellied piranha) genome, fPygNat1, primary haplotype.</title>
        <authorList>
            <person name="Myers G."/>
            <person name="Meyer A."/>
            <person name="Karagic N."/>
            <person name="Pippel M."/>
            <person name="Winkler S."/>
            <person name="Tracey A."/>
            <person name="Wood J."/>
            <person name="Formenti G."/>
            <person name="Howe K."/>
            <person name="Fedrigo O."/>
            <person name="Jarvis E.D."/>
        </authorList>
    </citation>
    <scope>NUCLEOTIDE SEQUENCE [LARGE SCALE GENOMIC DNA]</scope>
</reference>
<evidence type="ECO:0000259" key="17">
    <source>
        <dbReference type="SMART" id="SM00968"/>
    </source>
</evidence>
<dbReference type="Ensembl" id="ENSPNAT00000078976.1">
    <property type="protein sequence ID" value="ENSPNAP00000080023.1"/>
    <property type="gene ID" value="ENSPNAG00000022856.2"/>
</dbReference>
<keyword evidence="13" id="KW-0539">Nucleus</keyword>
<comment type="subcellular location">
    <subcellularLocation>
        <location evidence="2">Chromosome</location>
    </subcellularLocation>
    <subcellularLocation>
        <location evidence="1">Nucleus</location>
    </subcellularLocation>
</comment>
<dbReference type="Proteomes" id="UP001501920">
    <property type="component" value="Chromosome 9"/>
</dbReference>
<dbReference type="FunFam" id="3.40.50.300:FF:000562">
    <property type="entry name" value="Structural maintenance of chromosomes protein"/>
    <property type="match status" value="1"/>
</dbReference>
<dbReference type="GO" id="GO:0051301">
    <property type="term" value="P:cell division"/>
    <property type="evidence" value="ECO:0007669"/>
    <property type="project" value="UniProtKB-KW"/>
</dbReference>
<evidence type="ECO:0000256" key="5">
    <source>
        <dbReference type="ARBA" id="ARBA00022454"/>
    </source>
</evidence>
<dbReference type="GO" id="GO:0003677">
    <property type="term" value="F:DNA binding"/>
    <property type="evidence" value="ECO:0007669"/>
    <property type="project" value="TreeGrafter"/>
</dbReference>
<dbReference type="InterPro" id="IPR036277">
    <property type="entry name" value="SMC_hinge_sf"/>
</dbReference>
<dbReference type="Gene3D" id="3.40.50.300">
    <property type="entry name" value="P-loop containing nucleotide triphosphate hydrolases"/>
    <property type="match status" value="2"/>
</dbReference>
<name>A0AAR2LTV9_PYGNA</name>
<reference evidence="18" key="2">
    <citation type="submission" date="2025-08" db="UniProtKB">
        <authorList>
            <consortium name="Ensembl"/>
        </authorList>
    </citation>
    <scope>IDENTIFICATION</scope>
</reference>
<dbReference type="PIRSF" id="PIRSF005719">
    <property type="entry name" value="SMC"/>
    <property type="match status" value="1"/>
</dbReference>
<comment type="similarity">
    <text evidence="3">Belongs to the SMC family. SMC1 subfamily.</text>
</comment>
<dbReference type="FunFam" id="1.20.1060.20:FF:000001">
    <property type="entry name" value="Structural maintenance of chromosomes 1A"/>
    <property type="match status" value="1"/>
</dbReference>
<feature type="coiled-coil region" evidence="15">
    <location>
        <begin position="479"/>
        <end position="656"/>
    </location>
</feature>
<evidence type="ECO:0000256" key="13">
    <source>
        <dbReference type="ARBA" id="ARBA00023242"/>
    </source>
</evidence>